<dbReference type="InterPro" id="IPR000182">
    <property type="entry name" value="GNAT_dom"/>
</dbReference>
<feature type="domain" description="N-acetyltransferase" evidence="3">
    <location>
        <begin position="3"/>
        <end position="165"/>
    </location>
</feature>
<dbReference type="CDD" id="cd04301">
    <property type="entry name" value="NAT_SF"/>
    <property type="match status" value="1"/>
</dbReference>
<evidence type="ECO:0000259" key="3">
    <source>
        <dbReference type="PROSITE" id="PS51186"/>
    </source>
</evidence>
<gene>
    <name evidence="4" type="ORF">ACFQ16_20495</name>
</gene>
<evidence type="ECO:0000256" key="2">
    <source>
        <dbReference type="ARBA" id="ARBA00023315"/>
    </source>
</evidence>
<dbReference type="PANTHER" id="PTHR43877">
    <property type="entry name" value="AMINOALKYLPHOSPHONATE N-ACETYLTRANSFERASE-RELATED-RELATED"/>
    <property type="match status" value="1"/>
</dbReference>
<dbReference type="InterPro" id="IPR050832">
    <property type="entry name" value="Bact_Acetyltransf"/>
</dbReference>
<dbReference type="Gene3D" id="3.40.630.30">
    <property type="match status" value="1"/>
</dbReference>
<proteinExistence type="predicted"/>
<keyword evidence="5" id="KW-1185">Reference proteome</keyword>
<reference evidence="5" key="1">
    <citation type="journal article" date="2019" name="Int. J. Syst. Evol. Microbiol.">
        <title>The Global Catalogue of Microorganisms (GCM) 10K type strain sequencing project: providing services to taxonomists for standard genome sequencing and annotation.</title>
        <authorList>
            <consortium name="The Broad Institute Genomics Platform"/>
            <consortium name="The Broad Institute Genome Sequencing Center for Infectious Disease"/>
            <person name="Wu L."/>
            <person name="Ma J."/>
        </authorList>
    </citation>
    <scope>NUCLEOTIDE SEQUENCE [LARGE SCALE GENOMIC DNA]</scope>
    <source>
        <strain evidence="5">CCUG 56401</strain>
    </source>
</reference>
<evidence type="ECO:0000313" key="4">
    <source>
        <dbReference type="EMBL" id="MFD0922130.1"/>
    </source>
</evidence>
<comment type="caution">
    <text evidence="4">The sequence shown here is derived from an EMBL/GenBank/DDBJ whole genome shotgun (WGS) entry which is preliminary data.</text>
</comment>
<dbReference type="InterPro" id="IPR016181">
    <property type="entry name" value="Acyl_CoA_acyltransferase"/>
</dbReference>
<sequence length="176" mass="20042">MDVDIRPFDLAEHLAPARTLARTAMTDADQPGGILVARYLDEVTDLDGLLALGAFRDDELVGMLVGWPTASRDWWPRQVRPELAMTENLHWLDDAFEVAELHVHPDVQRLGVGTALLEEAEKRVPQRRMVLSTNAVDNHRAREFYRRRGFRTLTGPFRWLGLPLRVLVLGREIAAR</sequence>
<evidence type="ECO:0000256" key="1">
    <source>
        <dbReference type="ARBA" id="ARBA00022679"/>
    </source>
</evidence>
<accession>A0ABW3FZ18</accession>
<dbReference type="PROSITE" id="PS51186">
    <property type="entry name" value="GNAT"/>
    <property type="match status" value="1"/>
</dbReference>
<dbReference type="Proteomes" id="UP001597018">
    <property type="component" value="Unassembled WGS sequence"/>
</dbReference>
<name>A0ABW3FZ18_9PSEU</name>
<keyword evidence="1 4" id="KW-0808">Transferase</keyword>
<dbReference type="EC" id="2.3.1.-" evidence="4"/>
<dbReference type="Pfam" id="PF00583">
    <property type="entry name" value="Acetyltransf_1"/>
    <property type="match status" value="1"/>
</dbReference>
<dbReference type="EMBL" id="JBHTIW010000018">
    <property type="protein sequence ID" value="MFD0922130.1"/>
    <property type="molecule type" value="Genomic_DNA"/>
</dbReference>
<protein>
    <submittedName>
        <fullName evidence="4">GNAT family N-acetyltransferase</fullName>
        <ecNumber evidence="4">2.3.1.-</ecNumber>
    </submittedName>
</protein>
<dbReference type="SUPFAM" id="SSF55729">
    <property type="entry name" value="Acyl-CoA N-acyltransferases (Nat)"/>
    <property type="match status" value="1"/>
</dbReference>
<evidence type="ECO:0000313" key="5">
    <source>
        <dbReference type="Proteomes" id="UP001597018"/>
    </source>
</evidence>
<dbReference type="RefSeq" id="WP_263251514.1">
    <property type="nucleotide sequence ID" value="NZ_BAABLT010000046.1"/>
</dbReference>
<organism evidence="4 5">
    <name type="scientific">Saccharopolyspora rosea</name>
    <dbReference type="NCBI Taxonomy" id="524884"/>
    <lineage>
        <taxon>Bacteria</taxon>
        <taxon>Bacillati</taxon>
        <taxon>Actinomycetota</taxon>
        <taxon>Actinomycetes</taxon>
        <taxon>Pseudonocardiales</taxon>
        <taxon>Pseudonocardiaceae</taxon>
        <taxon>Saccharopolyspora</taxon>
    </lineage>
</organism>
<keyword evidence="2 4" id="KW-0012">Acyltransferase</keyword>
<dbReference type="GO" id="GO:0016746">
    <property type="term" value="F:acyltransferase activity"/>
    <property type="evidence" value="ECO:0007669"/>
    <property type="project" value="UniProtKB-KW"/>
</dbReference>